<evidence type="ECO:0000256" key="1">
    <source>
        <dbReference type="ARBA" id="ARBA00001946"/>
    </source>
</evidence>
<evidence type="ECO:0000313" key="14">
    <source>
        <dbReference type="EMBL" id="KAB2683765.1"/>
    </source>
</evidence>
<evidence type="ECO:0000256" key="5">
    <source>
        <dbReference type="ARBA" id="ARBA00022842"/>
    </source>
</evidence>
<dbReference type="GO" id="GO:0046872">
    <property type="term" value="F:metal ion binding"/>
    <property type="evidence" value="ECO:0007669"/>
    <property type="project" value="UniProtKB-KW"/>
</dbReference>
<evidence type="ECO:0000256" key="2">
    <source>
        <dbReference type="ARBA" id="ARBA00005165"/>
    </source>
</evidence>
<comment type="similarity">
    <text evidence="10">Belongs to the thiamine-phosphate synthase family.</text>
</comment>
<dbReference type="GO" id="GO:0004789">
    <property type="term" value="F:thiamine-phosphate diphosphorylase activity"/>
    <property type="evidence" value="ECO:0007669"/>
    <property type="project" value="UniProtKB-EC"/>
</dbReference>
<dbReference type="PANTHER" id="PTHR20857:SF15">
    <property type="entry name" value="THIAMINE-PHOSPHATE SYNTHASE"/>
    <property type="match status" value="1"/>
</dbReference>
<comment type="catalytic activity">
    <reaction evidence="9 10">
        <text>2-[(2R,5Z)-2-carboxy-4-methylthiazol-5(2H)-ylidene]ethyl phosphate + 4-amino-2-methyl-5-(diphosphooxymethyl)pyrimidine + 2 H(+) = thiamine phosphate + CO2 + diphosphate</text>
        <dbReference type="Rhea" id="RHEA:47844"/>
        <dbReference type="ChEBI" id="CHEBI:15378"/>
        <dbReference type="ChEBI" id="CHEBI:16526"/>
        <dbReference type="ChEBI" id="CHEBI:33019"/>
        <dbReference type="ChEBI" id="CHEBI:37575"/>
        <dbReference type="ChEBI" id="CHEBI:57841"/>
        <dbReference type="ChEBI" id="CHEBI:62899"/>
        <dbReference type="EC" id="2.5.1.3"/>
    </reaction>
</comment>
<evidence type="ECO:0000256" key="8">
    <source>
        <dbReference type="ARBA" id="ARBA00047851"/>
    </source>
</evidence>
<accession>A0A6L3YLL3</accession>
<evidence type="ECO:0000313" key="16">
    <source>
        <dbReference type="Proteomes" id="UP000481643"/>
    </source>
</evidence>
<dbReference type="GO" id="GO:0009228">
    <property type="term" value="P:thiamine biosynthetic process"/>
    <property type="evidence" value="ECO:0007669"/>
    <property type="project" value="UniProtKB-KW"/>
</dbReference>
<dbReference type="InterPro" id="IPR036206">
    <property type="entry name" value="ThiamineP_synth_sf"/>
</dbReference>
<keyword evidence="15" id="KW-1185">Reference proteome</keyword>
<dbReference type="EMBL" id="WBVX01000015">
    <property type="protein sequence ID" value="KAB2683765.1"/>
    <property type="molecule type" value="Genomic_DNA"/>
</dbReference>
<evidence type="ECO:0000256" key="9">
    <source>
        <dbReference type="ARBA" id="ARBA00047883"/>
    </source>
</evidence>
<evidence type="ECO:0000256" key="4">
    <source>
        <dbReference type="ARBA" id="ARBA00022723"/>
    </source>
</evidence>
<dbReference type="InterPro" id="IPR034291">
    <property type="entry name" value="TMP_synthase"/>
</dbReference>
<evidence type="ECO:0000259" key="12">
    <source>
        <dbReference type="Pfam" id="PF02581"/>
    </source>
</evidence>
<dbReference type="GO" id="GO:0009229">
    <property type="term" value="P:thiamine diphosphate biosynthetic process"/>
    <property type="evidence" value="ECO:0007669"/>
    <property type="project" value="UniProtKB-UniPathway"/>
</dbReference>
<dbReference type="AlphaFoldDB" id="A0A6L3YLL3"/>
<dbReference type="GO" id="GO:0005737">
    <property type="term" value="C:cytoplasm"/>
    <property type="evidence" value="ECO:0007669"/>
    <property type="project" value="TreeGrafter"/>
</dbReference>
<comment type="catalytic activity">
    <reaction evidence="7 10">
        <text>4-methyl-5-(2-phosphooxyethyl)-thiazole + 4-amino-2-methyl-5-(diphosphooxymethyl)pyrimidine + H(+) = thiamine phosphate + diphosphate</text>
        <dbReference type="Rhea" id="RHEA:22328"/>
        <dbReference type="ChEBI" id="CHEBI:15378"/>
        <dbReference type="ChEBI" id="CHEBI:33019"/>
        <dbReference type="ChEBI" id="CHEBI:37575"/>
        <dbReference type="ChEBI" id="CHEBI:57841"/>
        <dbReference type="ChEBI" id="CHEBI:58296"/>
        <dbReference type="EC" id="2.5.1.3"/>
    </reaction>
</comment>
<dbReference type="Proteomes" id="UP000481643">
    <property type="component" value="Unassembled WGS sequence"/>
</dbReference>
<protein>
    <recommendedName>
        <fullName evidence="10">Thiamine-phosphate synthase</fullName>
        <ecNumber evidence="10">2.5.1.3</ecNumber>
    </recommendedName>
    <alternativeName>
        <fullName evidence="10">Thiamine-phosphate pyrophosphorylase</fullName>
    </alternativeName>
</protein>
<evidence type="ECO:0000256" key="10">
    <source>
        <dbReference type="RuleBase" id="RU003826"/>
    </source>
</evidence>
<comment type="caution">
    <text evidence="14">The sequence shown here is derived from an EMBL/GenBank/DDBJ whole genome shotgun (WGS) entry which is preliminary data.</text>
</comment>
<evidence type="ECO:0000313" key="15">
    <source>
        <dbReference type="Proteomes" id="UP000430843"/>
    </source>
</evidence>
<keyword evidence="3 10" id="KW-0808">Transferase</keyword>
<dbReference type="NCBIfam" id="TIGR00693">
    <property type="entry name" value="thiE"/>
    <property type="match status" value="1"/>
</dbReference>
<evidence type="ECO:0000256" key="3">
    <source>
        <dbReference type="ARBA" id="ARBA00022679"/>
    </source>
</evidence>
<dbReference type="EC" id="2.5.1.3" evidence="10"/>
<comment type="catalytic activity">
    <reaction evidence="8 10">
        <text>2-(2-carboxy-4-methylthiazol-5-yl)ethyl phosphate + 4-amino-2-methyl-5-(diphosphooxymethyl)pyrimidine + 2 H(+) = thiamine phosphate + CO2 + diphosphate</text>
        <dbReference type="Rhea" id="RHEA:47848"/>
        <dbReference type="ChEBI" id="CHEBI:15378"/>
        <dbReference type="ChEBI" id="CHEBI:16526"/>
        <dbReference type="ChEBI" id="CHEBI:33019"/>
        <dbReference type="ChEBI" id="CHEBI:37575"/>
        <dbReference type="ChEBI" id="CHEBI:57841"/>
        <dbReference type="ChEBI" id="CHEBI:62890"/>
        <dbReference type="EC" id="2.5.1.3"/>
    </reaction>
</comment>
<dbReference type="Pfam" id="PF02581">
    <property type="entry name" value="TMP-TENI"/>
    <property type="match status" value="1"/>
</dbReference>
<dbReference type="InterPro" id="IPR013785">
    <property type="entry name" value="Aldolase_TIM"/>
</dbReference>
<dbReference type="SUPFAM" id="SSF51391">
    <property type="entry name" value="Thiamin phosphate synthase"/>
    <property type="match status" value="1"/>
</dbReference>
<evidence type="ECO:0000256" key="6">
    <source>
        <dbReference type="ARBA" id="ARBA00022977"/>
    </source>
</evidence>
<dbReference type="EMBL" id="WBWA01000003">
    <property type="protein sequence ID" value="KAB2666458.1"/>
    <property type="molecule type" value="Genomic_DNA"/>
</dbReference>
<dbReference type="PANTHER" id="PTHR20857">
    <property type="entry name" value="THIAMINE-PHOSPHATE PYROPHOSPHORYLASE"/>
    <property type="match status" value="1"/>
</dbReference>
<comment type="pathway">
    <text evidence="2 11">Cofactor biosynthesis; thiamine diphosphate biosynthesis; thiamine phosphate from 4-amino-2-methyl-5-diphosphomethylpyrimidine and 4-methyl-5-(2-phosphoethyl)-thiazole: step 1/1.</text>
</comment>
<keyword evidence="6 10" id="KW-0784">Thiamine biosynthesis</keyword>
<evidence type="ECO:0000313" key="13">
    <source>
        <dbReference type="EMBL" id="KAB2666458.1"/>
    </source>
</evidence>
<proteinExistence type="inferred from homology"/>
<name>A0A6L3YLL3_9HYPH</name>
<gene>
    <name evidence="13" type="ORF">F9K91_04525</name>
    <name evidence="14" type="ORF">F9L08_15335</name>
</gene>
<feature type="domain" description="Thiamine phosphate synthase/TenI" evidence="12">
    <location>
        <begin position="12"/>
        <end position="180"/>
    </location>
</feature>
<keyword evidence="5" id="KW-0460">Magnesium</keyword>
<comment type="cofactor">
    <cofactor evidence="1">
        <name>Mg(2+)</name>
        <dbReference type="ChEBI" id="CHEBI:18420"/>
    </cofactor>
</comment>
<evidence type="ECO:0000256" key="11">
    <source>
        <dbReference type="RuleBase" id="RU004253"/>
    </source>
</evidence>
<keyword evidence="4" id="KW-0479">Metal-binding</keyword>
<dbReference type="Gene3D" id="3.20.20.70">
    <property type="entry name" value="Aldolase class I"/>
    <property type="match status" value="1"/>
</dbReference>
<dbReference type="RefSeq" id="WP_151652217.1">
    <property type="nucleotide sequence ID" value="NZ_WBVX01000015.1"/>
</dbReference>
<reference evidence="15 16" key="1">
    <citation type="submission" date="2019-09" db="EMBL/GenBank/DDBJ databases">
        <title>Taxonomic organization of the family Brucellaceae based on a phylogenomic approach.</title>
        <authorList>
            <person name="Leclercq S."/>
            <person name="Cloeckaert A."/>
            <person name="Zygmunt M.S."/>
        </authorList>
    </citation>
    <scope>NUCLEOTIDE SEQUENCE [LARGE SCALE GENOMIC DNA]</scope>
    <source>
        <strain evidence="13 15">LMG 18957</strain>
        <strain evidence="14 16">WS1830</strain>
    </source>
</reference>
<sequence length="215" mass="24115">MALDPFYPIFDSAKWLERMVPLGVRLVQLRAKDKTEPELRSEIRAAREICLAHDCQLIVNDYWKLALEEGCDFIHLGQEDLDDADLDAIRAGGLKLGVSSHDEAELDRALSVKPDYIALGPIYPTILKKMKWHEQGLSRLGQWKARIGDIPLVGIGGMSVERAPGVFEAGADIVSVVTDITLNADPESRLRQWIETTRAYAGHALEQTPMERQRK</sequence>
<dbReference type="NCBIfam" id="NF000734">
    <property type="entry name" value="PRK00043.1-5"/>
    <property type="match status" value="1"/>
</dbReference>
<dbReference type="InterPro" id="IPR022998">
    <property type="entry name" value="ThiamineP_synth_TenI"/>
</dbReference>
<organism evidence="14 16">
    <name type="scientific">Brucella tritici</name>
    <dbReference type="NCBI Taxonomy" id="94626"/>
    <lineage>
        <taxon>Bacteria</taxon>
        <taxon>Pseudomonadati</taxon>
        <taxon>Pseudomonadota</taxon>
        <taxon>Alphaproteobacteria</taxon>
        <taxon>Hyphomicrobiales</taxon>
        <taxon>Brucellaceae</taxon>
        <taxon>Brucella/Ochrobactrum group</taxon>
        <taxon>Brucella</taxon>
    </lineage>
</organism>
<dbReference type="Proteomes" id="UP000430843">
    <property type="component" value="Unassembled WGS sequence"/>
</dbReference>
<dbReference type="UniPathway" id="UPA00060">
    <property type="reaction ID" value="UER00141"/>
</dbReference>
<evidence type="ECO:0000256" key="7">
    <source>
        <dbReference type="ARBA" id="ARBA00047334"/>
    </source>
</evidence>
<dbReference type="CDD" id="cd00564">
    <property type="entry name" value="TMP_TenI"/>
    <property type="match status" value="1"/>
</dbReference>